<dbReference type="STRING" id="1123265.GCA_000686625_05111"/>
<evidence type="ECO:0000313" key="3">
    <source>
        <dbReference type="Proteomes" id="UP000308196"/>
    </source>
</evidence>
<reference evidence="2 3" key="1">
    <citation type="submission" date="2019-05" db="EMBL/GenBank/DDBJ databases">
        <authorList>
            <consortium name="Pathogen Informatics"/>
        </authorList>
    </citation>
    <scope>NUCLEOTIDE SEQUENCE [LARGE SCALE GENOMIC DNA]</scope>
    <source>
        <strain evidence="2 3">NCTC11429</strain>
    </source>
</reference>
<dbReference type="InterPro" id="IPR025248">
    <property type="entry name" value="DUF4007"/>
</dbReference>
<dbReference type="KEGG" id="stha:NCTC11429_03819"/>
<organism evidence="2 3">
    <name type="scientific">Sphingobacterium thalpophilum</name>
    <dbReference type="NCBI Taxonomy" id="259"/>
    <lineage>
        <taxon>Bacteria</taxon>
        <taxon>Pseudomonadati</taxon>
        <taxon>Bacteroidota</taxon>
        <taxon>Sphingobacteriia</taxon>
        <taxon>Sphingobacteriales</taxon>
        <taxon>Sphingobacteriaceae</taxon>
        <taxon>Sphingobacterium</taxon>
    </lineage>
</organism>
<dbReference type="Pfam" id="PF13182">
    <property type="entry name" value="DUF4007"/>
    <property type="match status" value="1"/>
</dbReference>
<protein>
    <recommendedName>
        <fullName evidence="1">DUF4007 domain-containing protein</fullName>
    </recommendedName>
</protein>
<proteinExistence type="predicted"/>
<dbReference type="GeneID" id="78464454"/>
<dbReference type="AlphaFoldDB" id="A0A4U9VP61"/>
<accession>A0A4U9VP61</accession>
<dbReference type="EMBL" id="LR590484">
    <property type="protein sequence ID" value="VTR49106.1"/>
    <property type="molecule type" value="Genomic_DNA"/>
</dbReference>
<sequence>MAKLSFSGHETFSCKIYWLKKGYDFVQAGKRFTDDDAVVDLGVGKNMVTSIRFWLKAFGIIDETDRTTEFADFIFGDNGVDPYLEDTMTLWLLHYHLLKVEKASIYSLVFNVFRRERGEFTKPRLLTFLKRQMEDAKAVFSDKTLDSDIKVFFGNYTRFGSNDMEDAYGTILQELNLIDHYERMDTQNKLIDVYVFNMKYRSVPLEALLYSILDNEKYGTSISINQLANDYNSVGNVFMMTESAIIDYLRNIPAEYGTYSETAGNPVLQLAPSLEKYQLLRNYYNLAYAGL</sequence>
<dbReference type="RefSeq" id="WP_028071634.1">
    <property type="nucleotide sequence ID" value="NZ_CP141191.1"/>
</dbReference>
<dbReference type="Proteomes" id="UP000308196">
    <property type="component" value="Chromosome"/>
</dbReference>
<evidence type="ECO:0000313" key="2">
    <source>
        <dbReference type="EMBL" id="VTR49106.1"/>
    </source>
</evidence>
<gene>
    <name evidence="2" type="ORF">NCTC11429_03819</name>
</gene>
<evidence type="ECO:0000259" key="1">
    <source>
        <dbReference type="Pfam" id="PF13182"/>
    </source>
</evidence>
<feature type="domain" description="DUF4007" evidence="1">
    <location>
        <begin position="6"/>
        <end position="284"/>
    </location>
</feature>
<name>A0A4U9VP61_9SPHI</name>